<accession>A0A1M4TYL0</accession>
<keyword evidence="4" id="KW-0479">Metal-binding</keyword>
<keyword evidence="2" id="KW-1003">Cell membrane</keyword>
<feature type="transmembrane region" description="Helical" evidence="12">
    <location>
        <begin position="212"/>
        <end position="234"/>
    </location>
</feature>
<dbReference type="PANTHER" id="PTHR35457">
    <property type="entry name" value="HEME A SYNTHASE"/>
    <property type="match status" value="1"/>
</dbReference>
<dbReference type="STRING" id="1121881.SAMN02745225_00780"/>
<dbReference type="Proteomes" id="UP000184295">
    <property type="component" value="Unassembled WGS sequence"/>
</dbReference>
<evidence type="ECO:0000256" key="9">
    <source>
        <dbReference type="ARBA" id="ARBA00023136"/>
    </source>
</evidence>
<evidence type="ECO:0000256" key="7">
    <source>
        <dbReference type="ARBA" id="ARBA00023004"/>
    </source>
</evidence>
<dbReference type="OrthoDB" id="5241540at2"/>
<evidence type="ECO:0000256" key="6">
    <source>
        <dbReference type="ARBA" id="ARBA00023002"/>
    </source>
</evidence>
<dbReference type="GO" id="GO:0006784">
    <property type="term" value="P:heme A biosynthetic process"/>
    <property type="evidence" value="ECO:0007669"/>
    <property type="project" value="InterPro"/>
</dbReference>
<evidence type="ECO:0000256" key="3">
    <source>
        <dbReference type="ARBA" id="ARBA00022692"/>
    </source>
</evidence>
<evidence type="ECO:0000256" key="12">
    <source>
        <dbReference type="SAM" id="Phobius"/>
    </source>
</evidence>
<evidence type="ECO:0000313" key="14">
    <source>
        <dbReference type="Proteomes" id="UP000184295"/>
    </source>
</evidence>
<keyword evidence="7" id="KW-0408">Iron</keyword>
<dbReference type="PANTHER" id="PTHR35457:SF1">
    <property type="entry name" value="HEME A SYNTHASE"/>
    <property type="match status" value="1"/>
</dbReference>
<feature type="transmembrane region" description="Helical" evidence="12">
    <location>
        <begin position="246"/>
        <end position="265"/>
    </location>
</feature>
<feature type="transmembrane region" description="Helical" evidence="12">
    <location>
        <begin position="102"/>
        <end position="126"/>
    </location>
</feature>
<name>A0A1M4TYL0_9ACTN</name>
<feature type="transmembrane region" description="Helical" evidence="12">
    <location>
        <begin position="21"/>
        <end position="40"/>
    </location>
</feature>
<evidence type="ECO:0000256" key="10">
    <source>
        <dbReference type="ARBA" id="ARBA00023157"/>
    </source>
</evidence>
<comment type="pathway">
    <text evidence="11">Porphyrin-containing compound metabolism.</text>
</comment>
<sequence length="320" mass="34822">MIEEWTKWFKEWRITPVGFRRLSYATLVFLAVIIVTGGAVRLTQSGLGCPTWPDCTANHLVAADSFHPMVEFVNRMITIGASIIVILSALAAFLRKPFRKDLAWLAMGLVGGLIAEIVLGGLTVLAKLAPPYVMAHFILAILIVWNAIVLYAHSASDDVAPTRRVSKETVLWGRLVLLVLGAVIFVGTAVTGSGPHSGSPIAARLPFKLRDVAQLHADIVWLLVGLTLVGLLLLKQSGAPEDVQKAGRFLLVMEALQGAIGYTQYFTHLPALLVGFHIAGATVVWMAALWLNLLFFERGTLKDEAERNLESTEIPNLSPT</sequence>
<evidence type="ECO:0000256" key="4">
    <source>
        <dbReference type="ARBA" id="ARBA00022723"/>
    </source>
</evidence>
<proteinExistence type="predicted"/>
<evidence type="ECO:0000256" key="8">
    <source>
        <dbReference type="ARBA" id="ARBA00023133"/>
    </source>
</evidence>
<feature type="transmembrane region" description="Helical" evidence="12">
    <location>
        <begin position="171"/>
        <end position="192"/>
    </location>
</feature>
<protein>
    <submittedName>
        <fullName evidence="13">Cytochrome c oxidase assembly protein subunit 15</fullName>
    </submittedName>
</protein>
<dbReference type="InterPro" id="IPR003780">
    <property type="entry name" value="COX15/CtaA_fam"/>
</dbReference>
<evidence type="ECO:0000256" key="11">
    <source>
        <dbReference type="ARBA" id="ARBA00023444"/>
    </source>
</evidence>
<keyword evidence="5 12" id="KW-1133">Transmembrane helix</keyword>
<dbReference type="Pfam" id="PF02628">
    <property type="entry name" value="COX15-CtaA"/>
    <property type="match status" value="1"/>
</dbReference>
<dbReference type="EMBL" id="FQUL01000007">
    <property type="protein sequence ID" value="SHE49539.1"/>
    <property type="molecule type" value="Genomic_DNA"/>
</dbReference>
<dbReference type="GO" id="GO:0016491">
    <property type="term" value="F:oxidoreductase activity"/>
    <property type="evidence" value="ECO:0007669"/>
    <property type="project" value="UniProtKB-KW"/>
</dbReference>
<feature type="transmembrane region" description="Helical" evidence="12">
    <location>
        <begin position="76"/>
        <end position="95"/>
    </location>
</feature>
<dbReference type="AlphaFoldDB" id="A0A1M4TYL0"/>
<comment type="subcellular location">
    <subcellularLocation>
        <location evidence="1">Membrane</location>
        <topology evidence="1">Multi-pass membrane protein</topology>
    </subcellularLocation>
</comment>
<feature type="transmembrane region" description="Helical" evidence="12">
    <location>
        <begin position="271"/>
        <end position="295"/>
    </location>
</feature>
<keyword evidence="9 12" id="KW-0472">Membrane</keyword>
<keyword evidence="10" id="KW-1015">Disulfide bond</keyword>
<keyword evidence="3 12" id="KW-0812">Transmembrane</keyword>
<gene>
    <name evidence="13" type="ORF">SAMN02745225_00780</name>
</gene>
<organism evidence="13 14">
    <name type="scientific">Ferrithrix thermotolerans DSM 19514</name>
    <dbReference type="NCBI Taxonomy" id="1121881"/>
    <lineage>
        <taxon>Bacteria</taxon>
        <taxon>Bacillati</taxon>
        <taxon>Actinomycetota</taxon>
        <taxon>Acidimicrobiia</taxon>
        <taxon>Acidimicrobiales</taxon>
        <taxon>Acidimicrobiaceae</taxon>
        <taxon>Ferrithrix</taxon>
    </lineage>
</organism>
<dbReference type="RefSeq" id="WP_072788912.1">
    <property type="nucleotide sequence ID" value="NZ_FQUL01000007.1"/>
</dbReference>
<evidence type="ECO:0000256" key="1">
    <source>
        <dbReference type="ARBA" id="ARBA00004141"/>
    </source>
</evidence>
<feature type="transmembrane region" description="Helical" evidence="12">
    <location>
        <begin position="132"/>
        <end position="151"/>
    </location>
</feature>
<evidence type="ECO:0000256" key="5">
    <source>
        <dbReference type="ARBA" id="ARBA00022989"/>
    </source>
</evidence>
<keyword evidence="8" id="KW-0350">Heme biosynthesis</keyword>
<dbReference type="InterPro" id="IPR050450">
    <property type="entry name" value="COX15/CtaA_HemeA_synthase"/>
</dbReference>
<evidence type="ECO:0000256" key="2">
    <source>
        <dbReference type="ARBA" id="ARBA00022475"/>
    </source>
</evidence>
<dbReference type="GO" id="GO:0016020">
    <property type="term" value="C:membrane"/>
    <property type="evidence" value="ECO:0007669"/>
    <property type="project" value="UniProtKB-SubCell"/>
</dbReference>
<keyword evidence="14" id="KW-1185">Reference proteome</keyword>
<reference evidence="14" key="1">
    <citation type="submission" date="2016-11" db="EMBL/GenBank/DDBJ databases">
        <authorList>
            <person name="Varghese N."/>
            <person name="Submissions S."/>
        </authorList>
    </citation>
    <scope>NUCLEOTIDE SEQUENCE [LARGE SCALE GENOMIC DNA]</scope>
    <source>
        <strain evidence="14">DSM 19514</strain>
    </source>
</reference>
<evidence type="ECO:0000313" key="13">
    <source>
        <dbReference type="EMBL" id="SHE49539.1"/>
    </source>
</evidence>
<dbReference type="GO" id="GO:0046872">
    <property type="term" value="F:metal ion binding"/>
    <property type="evidence" value="ECO:0007669"/>
    <property type="project" value="UniProtKB-KW"/>
</dbReference>
<keyword evidence="6" id="KW-0560">Oxidoreductase</keyword>